<dbReference type="PROSITE" id="PS51450">
    <property type="entry name" value="LRR"/>
    <property type="match status" value="5"/>
</dbReference>
<feature type="domain" description="CBS" evidence="4">
    <location>
        <begin position="105"/>
        <end position="163"/>
    </location>
</feature>
<sequence length="585" mass="66258">MLGSLLLSKASVRSSMNGLQRFYHYNKGTAKDMMTKSCYYGVNFVIQEDATVFEAITRMAGINLGCFAVSNENNQFVGVVSERDYLKKVELQGLTAKETLVSEIMTHKARLVHANENETPSQLMTKMLNSDIRHLPVVDANGDIIGMLSIKDIVRELNREEDILCSIKQIARLKRSGRMVKLERELVESSLSTLGKHPITNKHIYTMLTVQNQDIDNIDILREFPNLQTVNISDNQIESLASLAHLPFLLSLDASKNNMKTLLDFDTPQCTKNNAWVDGNQAIGSMLHYVNLSHNQLCTMRDLSRHRYIQELVLEHNDIVEISGISELTLRLAHNKIQCTKGLTPNLLIETIDLSNNQIDDASGLPRLGRLLHVNLSKNHLEDLDELGKCKMLQTLDASENRIRDLCHIDALTRLRNLSHLSLSNCPITRIPFYRYRILVRTQQVVMLDGLMASVKERIKANVLHGKDLPSRVQVFERYMEDNEPFVNYLAPLDMEYTPNDQMNHPRSGLTFNLTNMQSHRSIETDSAKNTATEAAAKAILVAQVKIASESFTQDLLNDMPTRYPSLFGCGTVFKRISMSHTLYE</sequence>
<dbReference type="PANTHER" id="PTHR15454">
    <property type="entry name" value="NISCHARIN RELATED"/>
    <property type="match status" value="1"/>
</dbReference>
<evidence type="ECO:0000259" key="4">
    <source>
        <dbReference type="PROSITE" id="PS51371"/>
    </source>
</evidence>
<gene>
    <name evidence="5" type="ORF">THRCLA_01311</name>
</gene>
<dbReference type="InterPro" id="IPR046342">
    <property type="entry name" value="CBS_dom_sf"/>
</dbReference>
<name>A0A1W0A917_9STRA</name>
<protein>
    <recommendedName>
        <fullName evidence="4">CBS domain-containing protein</fullName>
    </recommendedName>
</protein>
<dbReference type="SUPFAM" id="SSF54631">
    <property type="entry name" value="CBS-domain pair"/>
    <property type="match status" value="1"/>
</dbReference>
<reference evidence="5 6" key="1">
    <citation type="journal article" date="2014" name="Genome Biol. Evol.">
        <title>The secreted proteins of Achlya hypogyna and Thraustotheca clavata identify the ancestral oomycete secretome and reveal gene acquisitions by horizontal gene transfer.</title>
        <authorList>
            <person name="Misner I."/>
            <person name="Blouin N."/>
            <person name="Leonard G."/>
            <person name="Richards T.A."/>
            <person name="Lane C.E."/>
        </authorList>
    </citation>
    <scope>NUCLEOTIDE SEQUENCE [LARGE SCALE GENOMIC DNA]</scope>
    <source>
        <strain evidence="5 6">ATCC 34112</strain>
    </source>
</reference>
<evidence type="ECO:0000313" key="6">
    <source>
        <dbReference type="Proteomes" id="UP000243217"/>
    </source>
</evidence>
<dbReference type="EMBL" id="JNBS01000318">
    <property type="protein sequence ID" value="OQS06661.1"/>
    <property type="molecule type" value="Genomic_DNA"/>
</dbReference>
<dbReference type="InterPro" id="IPR032675">
    <property type="entry name" value="LRR_dom_sf"/>
</dbReference>
<keyword evidence="6" id="KW-1185">Reference proteome</keyword>
<organism evidence="5 6">
    <name type="scientific">Thraustotheca clavata</name>
    <dbReference type="NCBI Taxonomy" id="74557"/>
    <lineage>
        <taxon>Eukaryota</taxon>
        <taxon>Sar</taxon>
        <taxon>Stramenopiles</taxon>
        <taxon>Oomycota</taxon>
        <taxon>Saprolegniomycetes</taxon>
        <taxon>Saprolegniales</taxon>
        <taxon>Achlyaceae</taxon>
        <taxon>Thraustotheca</taxon>
    </lineage>
</organism>
<evidence type="ECO:0000256" key="2">
    <source>
        <dbReference type="ARBA" id="ARBA00022737"/>
    </source>
</evidence>
<dbReference type="Proteomes" id="UP000243217">
    <property type="component" value="Unassembled WGS sequence"/>
</dbReference>
<accession>A0A1W0A917</accession>
<dbReference type="InterPro" id="IPR001611">
    <property type="entry name" value="Leu-rich_rpt"/>
</dbReference>
<comment type="caution">
    <text evidence="5">The sequence shown here is derived from an EMBL/GenBank/DDBJ whole genome shotgun (WGS) entry which is preliminary data.</text>
</comment>
<keyword evidence="1" id="KW-0433">Leucine-rich repeat</keyword>
<dbReference type="AlphaFoldDB" id="A0A1W0A917"/>
<keyword evidence="2" id="KW-0677">Repeat</keyword>
<dbReference type="Pfam" id="PF00571">
    <property type="entry name" value="CBS"/>
    <property type="match status" value="2"/>
</dbReference>
<feature type="domain" description="CBS" evidence="4">
    <location>
        <begin position="34"/>
        <end position="98"/>
    </location>
</feature>
<evidence type="ECO:0000256" key="3">
    <source>
        <dbReference type="PROSITE-ProRule" id="PRU00703"/>
    </source>
</evidence>
<dbReference type="Gene3D" id="3.80.10.10">
    <property type="entry name" value="Ribonuclease Inhibitor"/>
    <property type="match status" value="2"/>
</dbReference>
<keyword evidence="3" id="KW-0129">CBS domain</keyword>
<evidence type="ECO:0000313" key="5">
    <source>
        <dbReference type="EMBL" id="OQS06661.1"/>
    </source>
</evidence>
<dbReference type="Gene3D" id="3.10.580.10">
    <property type="entry name" value="CBS-domain"/>
    <property type="match status" value="1"/>
</dbReference>
<proteinExistence type="predicted"/>
<dbReference type="SUPFAM" id="SSF52058">
    <property type="entry name" value="L domain-like"/>
    <property type="match status" value="1"/>
</dbReference>
<dbReference type="STRING" id="74557.A0A1W0A917"/>
<dbReference type="PANTHER" id="PTHR15454:SF56">
    <property type="entry name" value="PROTEIN PHOSPHATASE 1 REGULATORY SUBUNIT 7-RELATED"/>
    <property type="match status" value="1"/>
</dbReference>
<dbReference type="InterPro" id="IPR000644">
    <property type="entry name" value="CBS_dom"/>
</dbReference>
<dbReference type="PROSITE" id="PS51371">
    <property type="entry name" value="CBS"/>
    <property type="match status" value="2"/>
</dbReference>
<dbReference type="OrthoDB" id="6334211at2759"/>
<dbReference type="SMART" id="SM00116">
    <property type="entry name" value="CBS"/>
    <property type="match status" value="2"/>
</dbReference>
<dbReference type="Pfam" id="PF14580">
    <property type="entry name" value="LRR_9"/>
    <property type="match status" value="1"/>
</dbReference>
<dbReference type="GO" id="GO:0005737">
    <property type="term" value="C:cytoplasm"/>
    <property type="evidence" value="ECO:0007669"/>
    <property type="project" value="TreeGrafter"/>
</dbReference>
<evidence type="ECO:0000256" key="1">
    <source>
        <dbReference type="ARBA" id="ARBA00022614"/>
    </source>
</evidence>